<keyword evidence="2" id="KW-0472">Membrane</keyword>
<proteinExistence type="predicted"/>
<sequence>MNPASNPNAYEKPSGNPADQYSSNAPTSWSTGLFDCFSDVPNCFLTCCCPCITFGQIAEIVDKGSSSCTTTGALYALLEIVTGCGCCYSCFYRTKMRNQYMLAESPCPDFLVHCCCEPCALCQEHRELRLRGYDMSLGWEGNMEKQNRGVAMAPKPEGGMKR</sequence>
<keyword evidence="2" id="KW-0812">Transmembrane</keyword>
<protein>
    <submittedName>
        <fullName evidence="3">Protein PLANT CADMIUM RESISTANCE 2-like</fullName>
    </submittedName>
</protein>
<accession>A0AAD8ILU4</accession>
<dbReference type="PANTHER" id="PTHR15907">
    <property type="entry name" value="DUF614 FAMILY PROTEIN-RELATED"/>
    <property type="match status" value="1"/>
</dbReference>
<reference evidence="3" key="2">
    <citation type="submission" date="2023-05" db="EMBL/GenBank/DDBJ databases">
        <authorList>
            <person name="Schelkunov M.I."/>
        </authorList>
    </citation>
    <scope>NUCLEOTIDE SEQUENCE</scope>
    <source>
        <strain evidence="3">Hsosn_3</strain>
        <tissue evidence="3">Leaf</tissue>
    </source>
</reference>
<dbReference type="EMBL" id="JAUIZM010000004">
    <property type="protein sequence ID" value="KAK1387043.1"/>
    <property type="molecule type" value="Genomic_DNA"/>
</dbReference>
<evidence type="ECO:0000313" key="3">
    <source>
        <dbReference type="EMBL" id="KAK1387043.1"/>
    </source>
</evidence>
<keyword evidence="2" id="KW-1133">Transmembrane helix</keyword>
<gene>
    <name evidence="3" type="ORF">POM88_015221</name>
</gene>
<dbReference type="Pfam" id="PF04749">
    <property type="entry name" value="PLAC8"/>
    <property type="match status" value="1"/>
</dbReference>
<dbReference type="AlphaFoldDB" id="A0AAD8ILU4"/>
<dbReference type="InterPro" id="IPR006461">
    <property type="entry name" value="PLAC_motif_containing"/>
</dbReference>
<evidence type="ECO:0000256" key="2">
    <source>
        <dbReference type="SAM" id="Phobius"/>
    </source>
</evidence>
<name>A0AAD8ILU4_9APIA</name>
<dbReference type="Proteomes" id="UP001237642">
    <property type="component" value="Unassembled WGS sequence"/>
</dbReference>
<feature type="region of interest" description="Disordered" evidence="1">
    <location>
        <begin position="1"/>
        <end position="23"/>
    </location>
</feature>
<comment type="caution">
    <text evidence="3">The sequence shown here is derived from an EMBL/GenBank/DDBJ whole genome shotgun (WGS) entry which is preliminary data.</text>
</comment>
<evidence type="ECO:0000313" key="4">
    <source>
        <dbReference type="Proteomes" id="UP001237642"/>
    </source>
</evidence>
<keyword evidence="4" id="KW-1185">Reference proteome</keyword>
<evidence type="ECO:0000256" key="1">
    <source>
        <dbReference type="SAM" id="MobiDB-lite"/>
    </source>
</evidence>
<organism evidence="3 4">
    <name type="scientific">Heracleum sosnowskyi</name>
    <dbReference type="NCBI Taxonomy" id="360622"/>
    <lineage>
        <taxon>Eukaryota</taxon>
        <taxon>Viridiplantae</taxon>
        <taxon>Streptophyta</taxon>
        <taxon>Embryophyta</taxon>
        <taxon>Tracheophyta</taxon>
        <taxon>Spermatophyta</taxon>
        <taxon>Magnoliopsida</taxon>
        <taxon>eudicotyledons</taxon>
        <taxon>Gunneridae</taxon>
        <taxon>Pentapetalae</taxon>
        <taxon>asterids</taxon>
        <taxon>campanulids</taxon>
        <taxon>Apiales</taxon>
        <taxon>Apiaceae</taxon>
        <taxon>Apioideae</taxon>
        <taxon>apioid superclade</taxon>
        <taxon>Tordylieae</taxon>
        <taxon>Tordyliinae</taxon>
        <taxon>Heracleum</taxon>
    </lineage>
</organism>
<reference evidence="3" key="1">
    <citation type="submission" date="2023-02" db="EMBL/GenBank/DDBJ databases">
        <title>Genome of toxic invasive species Heracleum sosnowskyi carries increased number of genes despite the absence of recent whole-genome duplications.</title>
        <authorList>
            <person name="Schelkunov M."/>
            <person name="Shtratnikova V."/>
            <person name="Makarenko M."/>
            <person name="Klepikova A."/>
            <person name="Omelchenko D."/>
            <person name="Novikova G."/>
            <person name="Obukhova E."/>
            <person name="Bogdanov V."/>
            <person name="Penin A."/>
            <person name="Logacheva M."/>
        </authorList>
    </citation>
    <scope>NUCLEOTIDE SEQUENCE</scope>
    <source>
        <strain evidence="3">Hsosn_3</strain>
        <tissue evidence="3">Leaf</tissue>
    </source>
</reference>
<dbReference type="NCBIfam" id="TIGR01571">
    <property type="entry name" value="A_thal_Cys_rich"/>
    <property type="match status" value="1"/>
</dbReference>
<feature type="transmembrane region" description="Helical" evidence="2">
    <location>
        <begin position="72"/>
        <end position="91"/>
    </location>
</feature>